<evidence type="ECO:0000313" key="1">
    <source>
        <dbReference type="EMBL" id="MCH6166377.1"/>
    </source>
</evidence>
<reference evidence="1 2" key="1">
    <citation type="submission" date="2022-03" db="EMBL/GenBank/DDBJ databases">
        <title>Pseudonocardia alaer sp. nov., a novel actinomycete isolated from reed forest soil.</title>
        <authorList>
            <person name="Wang L."/>
        </authorList>
    </citation>
    <scope>NUCLEOTIDE SEQUENCE [LARGE SCALE GENOMIC DNA]</scope>
    <source>
        <strain evidence="1 2">Y-16303</strain>
    </source>
</reference>
<proteinExistence type="predicted"/>
<keyword evidence="2" id="KW-1185">Reference proteome</keyword>
<comment type="caution">
    <text evidence="1">The sequence shown here is derived from an EMBL/GenBank/DDBJ whole genome shotgun (WGS) entry which is preliminary data.</text>
</comment>
<dbReference type="Proteomes" id="UP001299970">
    <property type="component" value="Unassembled WGS sequence"/>
</dbReference>
<evidence type="ECO:0000313" key="2">
    <source>
        <dbReference type="Proteomes" id="UP001299970"/>
    </source>
</evidence>
<dbReference type="EMBL" id="JAKXMK010000009">
    <property type="protein sequence ID" value="MCH6166377.1"/>
    <property type="molecule type" value="Genomic_DNA"/>
</dbReference>
<evidence type="ECO:0008006" key="3">
    <source>
        <dbReference type="Google" id="ProtNLM"/>
    </source>
</evidence>
<organism evidence="1 2">
    <name type="scientific">Pseudonocardia alaniniphila</name>
    <dbReference type="NCBI Taxonomy" id="75291"/>
    <lineage>
        <taxon>Bacteria</taxon>
        <taxon>Bacillati</taxon>
        <taxon>Actinomycetota</taxon>
        <taxon>Actinomycetes</taxon>
        <taxon>Pseudonocardiales</taxon>
        <taxon>Pseudonocardiaceae</taxon>
        <taxon>Pseudonocardia</taxon>
    </lineage>
</organism>
<sequence>MNLSYDKPFIGGEWVAPSSSAIEPFATALDARGTEMARRTSAHFGPVVSVGPEGLASYQSVQSVYLQA</sequence>
<name>A0ABS9TCW5_9PSEU</name>
<protein>
    <recommendedName>
        <fullName evidence="3">Aldehyde dehydrogenase family protein</fullName>
    </recommendedName>
</protein>
<accession>A0ABS9TCW5</accession>
<dbReference type="RefSeq" id="WP_241036409.1">
    <property type="nucleotide sequence ID" value="NZ_BAAAJF010000002.1"/>
</dbReference>
<gene>
    <name evidence="1" type="ORF">MMF94_11840</name>
</gene>